<name>A0A514LHV2_9BACI</name>
<dbReference type="Proteomes" id="UP000319756">
    <property type="component" value="Chromosome"/>
</dbReference>
<dbReference type="KEGG" id="sale:EPH95_09735"/>
<dbReference type="InterPro" id="IPR029056">
    <property type="entry name" value="Ribokinase-like"/>
</dbReference>
<reference evidence="2" key="1">
    <citation type="submission" date="2019-01" db="EMBL/GenBank/DDBJ databases">
        <title>Genomic analysis of Salicibibacter sp. NKC3-5.</title>
        <authorList>
            <person name="Oh Y.J."/>
        </authorList>
    </citation>
    <scope>NUCLEOTIDE SEQUENCE [LARGE SCALE GENOMIC DNA]</scope>
    <source>
        <strain evidence="2">NKC3-5</strain>
    </source>
</reference>
<proteinExistence type="predicted"/>
<keyword evidence="2" id="KW-1185">Reference proteome</keyword>
<dbReference type="SUPFAM" id="SSF53613">
    <property type="entry name" value="Ribokinase-like"/>
    <property type="match status" value="1"/>
</dbReference>
<evidence type="ECO:0008006" key="3">
    <source>
        <dbReference type="Google" id="ProtNLM"/>
    </source>
</evidence>
<protein>
    <recommendedName>
        <fullName evidence="3">Carbohydrate kinase</fullName>
    </recommendedName>
</protein>
<sequence>MNRIVSIGETLIDMSPISNTKKPSFQANIGGAPLNVLSALAKWG</sequence>
<organism evidence="1 2">
    <name type="scientific">Salicibibacter halophilus</name>
    <dbReference type="NCBI Taxonomy" id="2502791"/>
    <lineage>
        <taxon>Bacteria</taxon>
        <taxon>Bacillati</taxon>
        <taxon>Bacillota</taxon>
        <taxon>Bacilli</taxon>
        <taxon>Bacillales</taxon>
        <taxon>Bacillaceae</taxon>
        <taxon>Salicibibacter</taxon>
    </lineage>
</organism>
<evidence type="ECO:0000313" key="1">
    <source>
        <dbReference type="EMBL" id="QDI91428.1"/>
    </source>
</evidence>
<dbReference type="AlphaFoldDB" id="A0A514LHV2"/>
<accession>A0A514LHV2</accession>
<evidence type="ECO:0000313" key="2">
    <source>
        <dbReference type="Proteomes" id="UP000319756"/>
    </source>
</evidence>
<gene>
    <name evidence="1" type="ORF">EPH95_09735</name>
</gene>
<dbReference type="Gene3D" id="3.40.1190.20">
    <property type="match status" value="1"/>
</dbReference>
<dbReference type="EMBL" id="CP035485">
    <property type="protein sequence ID" value="QDI91428.1"/>
    <property type="molecule type" value="Genomic_DNA"/>
</dbReference>